<comment type="caution">
    <text evidence="4">The sequence shown here is derived from an EMBL/GenBank/DDBJ whole genome shotgun (WGS) entry which is preliminary data.</text>
</comment>
<keyword evidence="5" id="KW-1185">Reference proteome</keyword>
<sequence length="350" mass="36824">MRRSTWILSGTAAVLVAASAVTRLAVYPAVHQVPSDTDTTFEYTGTASLLNAAALETGDLANAFLTDIPISLDRRVQVVETDGSTAVVTDDVVVTGQDDTELSATSHRWAVDRSDLEDRPAPEGSEAEEHQGLVISWPLEPEERDYTFWDPTTGTEAPAVYDRTEDVEGRETYVYVIQAAGELADPSIAEGLPPALPRDVVAGLAEQLPAEQLPDPALLGALPDPVPLTYAATTERVAWIDKDTGTVLNGTLEQTIVAQTEGPEGPVTLAPVNSMAVEGTPEGTAERADDAESMANLLWLIRMVIPLGLLVIGVLLAGFAIWGELRSRRANSGPGPDSPPAPAASGAAAG</sequence>
<dbReference type="Proteomes" id="UP001183615">
    <property type="component" value="Unassembled WGS sequence"/>
</dbReference>
<feature type="chain" id="PRO_5045291911" evidence="3">
    <location>
        <begin position="26"/>
        <end position="350"/>
    </location>
</feature>
<keyword evidence="2" id="KW-1133">Transmembrane helix</keyword>
<gene>
    <name evidence="4" type="ORF">RM779_27305</name>
</gene>
<feature type="signal peptide" evidence="3">
    <location>
        <begin position="1"/>
        <end position="25"/>
    </location>
</feature>
<keyword evidence="3" id="KW-0732">Signal</keyword>
<evidence type="ECO:0000256" key="3">
    <source>
        <dbReference type="SAM" id="SignalP"/>
    </source>
</evidence>
<keyword evidence="2" id="KW-0472">Membrane</keyword>
<evidence type="ECO:0000313" key="5">
    <source>
        <dbReference type="Proteomes" id="UP001183615"/>
    </source>
</evidence>
<accession>A0ABU2SBC5</accession>
<dbReference type="InterPro" id="IPR021424">
    <property type="entry name" value="PorA"/>
</dbReference>
<dbReference type="RefSeq" id="WP_311620431.1">
    <property type="nucleotide sequence ID" value="NZ_JAVREV010000018.1"/>
</dbReference>
<reference evidence="5" key="1">
    <citation type="submission" date="2023-07" db="EMBL/GenBank/DDBJ databases">
        <title>30 novel species of actinomycetes from the DSMZ collection.</title>
        <authorList>
            <person name="Nouioui I."/>
        </authorList>
    </citation>
    <scope>NUCLEOTIDE SEQUENCE [LARGE SCALE GENOMIC DNA]</scope>
    <source>
        <strain evidence="5">DSM 41886</strain>
    </source>
</reference>
<protein>
    <submittedName>
        <fullName evidence="4">Porin PorA family protein</fullName>
    </submittedName>
</protein>
<proteinExistence type="predicted"/>
<feature type="transmembrane region" description="Helical" evidence="2">
    <location>
        <begin position="297"/>
        <end position="322"/>
    </location>
</feature>
<evidence type="ECO:0000256" key="2">
    <source>
        <dbReference type="SAM" id="Phobius"/>
    </source>
</evidence>
<evidence type="ECO:0000256" key="1">
    <source>
        <dbReference type="SAM" id="MobiDB-lite"/>
    </source>
</evidence>
<organism evidence="4 5">
    <name type="scientific">Streptomyces johnsoniae</name>
    <dbReference type="NCBI Taxonomy" id="3075532"/>
    <lineage>
        <taxon>Bacteria</taxon>
        <taxon>Bacillati</taxon>
        <taxon>Actinomycetota</taxon>
        <taxon>Actinomycetes</taxon>
        <taxon>Kitasatosporales</taxon>
        <taxon>Streptomycetaceae</taxon>
        <taxon>Streptomyces</taxon>
    </lineage>
</organism>
<evidence type="ECO:0000313" key="4">
    <source>
        <dbReference type="EMBL" id="MDT0446274.1"/>
    </source>
</evidence>
<name>A0ABU2SBC5_9ACTN</name>
<dbReference type="Pfam" id="PF11271">
    <property type="entry name" value="PorA"/>
    <property type="match status" value="1"/>
</dbReference>
<feature type="region of interest" description="Disordered" evidence="1">
    <location>
        <begin position="111"/>
        <end position="130"/>
    </location>
</feature>
<dbReference type="EMBL" id="JAVREV010000018">
    <property type="protein sequence ID" value="MDT0446274.1"/>
    <property type="molecule type" value="Genomic_DNA"/>
</dbReference>
<feature type="region of interest" description="Disordered" evidence="1">
    <location>
        <begin position="329"/>
        <end position="350"/>
    </location>
</feature>
<keyword evidence="2" id="KW-0812">Transmembrane</keyword>